<organism evidence="1 2">
    <name type="scientific">Trichonephila clavata</name>
    <name type="common">Joro spider</name>
    <name type="synonym">Nephila clavata</name>
    <dbReference type="NCBI Taxonomy" id="2740835"/>
    <lineage>
        <taxon>Eukaryota</taxon>
        <taxon>Metazoa</taxon>
        <taxon>Ecdysozoa</taxon>
        <taxon>Arthropoda</taxon>
        <taxon>Chelicerata</taxon>
        <taxon>Arachnida</taxon>
        <taxon>Araneae</taxon>
        <taxon>Araneomorphae</taxon>
        <taxon>Entelegynae</taxon>
        <taxon>Araneoidea</taxon>
        <taxon>Nephilidae</taxon>
        <taxon>Trichonephila</taxon>
    </lineage>
</organism>
<dbReference type="EMBL" id="BMAO01034356">
    <property type="protein sequence ID" value="GFQ96047.1"/>
    <property type="molecule type" value="Genomic_DNA"/>
</dbReference>
<reference evidence="1" key="1">
    <citation type="submission" date="2020-07" db="EMBL/GenBank/DDBJ databases">
        <title>Multicomponent nature underlies the extraordinary mechanical properties of spider dragline silk.</title>
        <authorList>
            <person name="Kono N."/>
            <person name="Nakamura H."/>
            <person name="Mori M."/>
            <person name="Yoshida Y."/>
            <person name="Ohtoshi R."/>
            <person name="Malay A.D."/>
            <person name="Moran D.A.P."/>
            <person name="Tomita M."/>
            <person name="Numata K."/>
            <person name="Arakawa K."/>
        </authorList>
    </citation>
    <scope>NUCLEOTIDE SEQUENCE</scope>
</reference>
<name>A0A8X6IK86_TRICU</name>
<keyword evidence="2" id="KW-1185">Reference proteome</keyword>
<accession>A0A8X6IK86</accession>
<proteinExistence type="predicted"/>
<protein>
    <submittedName>
        <fullName evidence="1">Uncharacterized protein</fullName>
    </submittedName>
</protein>
<gene>
    <name evidence="1" type="ORF">TNCT_605121</name>
</gene>
<evidence type="ECO:0000313" key="1">
    <source>
        <dbReference type="EMBL" id="GFQ96047.1"/>
    </source>
</evidence>
<dbReference type="OrthoDB" id="10205019at2759"/>
<comment type="caution">
    <text evidence="1">The sequence shown here is derived from an EMBL/GenBank/DDBJ whole genome shotgun (WGS) entry which is preliminary data.</text>
</comment>
<sequence>MLIYMLWLKPEVGQFAKQPLSPHNDRPKSDLSLIAGFGQPVREMKAPLPNSLASAHRTLAREFRALREVAGQYRIYAIYFQYIELPPHAPANVRFRWPIRELAELQALAVTYIHFDKF</sequence>
<evidence type="ECO:0000313" key="2">
    <source>
        <dbReference type="Proteomes" id="UP000887116"/>
    </source>
</evidence>
<dbReference type="AlphaFoldDB" id="A0A8X6IK86"/>
<dbReference type="Proteomes" id="UP000887116">
    <property type="component" value="Unassembled WGS sequence"/>
</dbReference>